<evidence type="ECO:0000256" key="13">
    <source>
        <dbReference type="ARBA" id="ARBA00045102"/>
    </source>
</evidence>
<dbReference type="Pfam" id="PF02815">
    <property type="entry name" value="MIR"/>
    <property type="match status" value="1"/>
</dbReference>
<keyword evidence="9 14" id="KW-0256">Endoplasmic reticulum</keyword>
<keyword evidence="5 14" id="KW-0328">Glycosyltransferase</keyword>
<feature type="transmembrane region" description="Helical" evidence="14">
    <location>
        <begin position="272"/>
        <end position="293"/>
    </location>
</feature>
<evidence type="ECO:0000259" key="15">
    <source>
        <dbReference type="PROSITE" id="PS50919"/>
    </source>
</evidence>
<keyword evidence="10 14" id="KW-1133">Transmembrane helix</keyword>
<comment type="pathway">
    <text evidence="2 14">Protein modification; protein glycosylation.</text>
</comment>
<evidence type="ECO:0000256" key="4">
    <source>
        <dbReference type="ARBA" id="ARBA00012839"/>
    </source>
</evidence>
<dbReference type="AlphaFoldDB" id="A0A1Y2EQL0"/>
<dbReference type="STRING" id="56484.A0A1Y2EQL0"/>
<comment type="subcellular location">
    <subcellularLocation>
        <location evidence="1 14">Endoplasmic reticulum membrane</location>
        <topology evidence="1 14">Multi-pass membrane protein</topology>
    </subcellularLocation>
</comment>
<evidence type="ECO:0000256" key="8">
    <source>
        <dbReference type="ARBA" id="ARBA00022737"/>
    </source>
</evidence>
<sequence length="769" mass="87350">MADLRQRKAKLDPSQAQLQQEAAAVLEKVAGKLQSTAPSQTWTQQDTLTYLILPGIFAALALFTRLWRIGRSEIVTWDEAHFGKFASHYLKREFYFDVHPPLGKMLNGLAGYIAGYDGSFEFKSGEKYPEGLNFVFMRVWNAMFGAACIPLAYFTALDLGLSLQATCLVTLMVLFDNTYATISRFILLDSMLLFFTFTTMFCLVKFHTYRNREFSYRWFKWLTLMGVSIGCVCSIKWVGMFGTALCGLYTMHDLWDKLGDLRMSKVTYAKHWAARITSLIVVPVAVYAFMFYIHFQVLENSGPGDAQMPSLFQANLRGTDLLSSPLELAIGSRATIKNMGYGGGLLHSHVQTFPEGSQQQQVTCYHHKDANNDWFFYPAREEPEYNPDDTTAPLRFLKDTSIVRLVHAQTGRNLHSHSIAAPVTKGDNEVSCYGNLTVGDDKDHWRMEVVSDIRSRDRSRVRTLTSAVRFKHVSGNCYLRAANVNLPQWGFKQIEVTCDKKSKPSDVFSHWNIESHWNDRLPPASAADFKSPFWRDFVHLNVAMMTSNNALVPDPDKADELASQAWQWPIAWVGLRMCGWDDGTVKYFLLGNPAVYWWSTASLVILGVLVTYHVLRWQRSSPALTAREVDKLIYAGIYPAIGWFLHYIPFFIMGRVLYVHHYFPALWFAILVTGYLFDHFTARLPKGQRQIIFWTAYAIITGLFVLFAPFTFGMVGNAYKYRHLQWFKSWRVHNGEPATFLGEVASTAQALQEGAQAVVESVSEGLVGA</sequence>
<evidence type="ECO:0000256" key="2">
    <source>
        <dbReference type="ARBA" id="ARBA00004922"/>
    </source>
</evidence>
<evidence type="ECO:0000256" key="9">
    <source>
        <dbReference type="ARBA" id="ARBA00022824"/>
    </source>
</evidence>
<dbReference type="RefSeq" id="XP_040721888.1">
    <property type="nucleotide sequence ID" value="XM_040871835.1"/>
</dbReference>
<dbReference type="PROSITE" id="PS50919">
    <property type="entry name" value="MIR"/>
    <property type="match status" value="3"/>
</dbReference>
<dbReference type="OMA" id="MCGWDDN"/>
<dbReference type="GeneID" id="63788434"/>
<dbReference type="EC" id="2.4.1.109" evidence="4 14"/>
<feature type="transmembrane region" description="Helical" evidence="14">
    <location>
        <begin position="186"/>
        <end position="206"/>
    </location>
</feature>
<dbReference type="SMART" id="SM00472">
    <property type="entry name" value="MIR"/>
    <property type="match status" value="3"/>
</dbReference>
<dbReference type="Pfam" id="PF16192">
    <property type="entry name" value="PMT_4TMC"/>
    <property type="match status" value="1"/>
</dbReference>
<comment type="similarity">
    <text evidence="3 14">Belongs to the glycosyltransferase 39 family.</text>
</comment>
<keyword evidence="7 14" id="KW-0812">Transmembrane</keyword>
<dbReference type="SUPFAM" id="SSF82109">
    <property type="entry name" value="MIR domain"/>
    <property type="match status" value="1"/>
</dbReference>
<dbReference type="InterPro" id="IPR036300">
    <property type="entry name" value="MIR_dom_sf"/>
</dbReference>
<keyword evidence="6 14" id="KW-0808">Transferase</keyword>
<reference evidence="16 17" key="1">
    <citation type="submission" date="2016-07" db="EMBL/GenBank/DDBJ databases">
        <title>Pervasive Adenine N6-methylation of Active Genes in Fungi.</title>
        <authorList>
            <consortium name="DOE Joint Genome Institute"/>
            <person name="Mondo S.J."/>
            <person name="Dannebaum R.O."/>
            <person name="Kuo R.C."/>
            <person name="Labutti K."/>
            <person name="Haridas S."/>
            <person name="Kuo A."/>
            <person name="Salamov A."/>
            <person name="Ahrendt S.R."/>
            <person name="Lipzen A."/>
            <person name="Sullivan W."/>
            <person name="Andreopoulos W.B."/>
            <person name="Clum A."/>
            <person name="Lindquist E."/>
            <person name="Daum C."/>
            <person name="Ramamoorthy G.K."/>
            <person name="Gryganskyi A."/>
            <person name="Culley D."/>
            <person name="Magnuson J.K."/>
            <person name="James T.Y."/>
            <person name="O'Malley M.A."/>
            <person name="Stajich J.E."/>
            <person name="Spatafora J.W."/>
            <person name="Visel A."/>
            <person name="Grigoriev I.V."/>
        </authorList>
    </citation>
    <scope>NUCLEOTIDE SEQUENCE [LARGE SCALE GENOMIC DNA]</scope>
    <source>
        <strain evidence="16 17">12-1054</strain>
    </source>
</reference>
<dbReference type="Gene3D" id="2.80.10.50">
    <property type="match status" value="1"/>
</dbReference>
<dbReference type="InterPro" id="IPR032421">
    <property type="entry name" value="PMT_4TMC"/>
</dbReference>
<feature type="transmembrane region" description="Helical" evidence="14">
    <location>
        <begin position="636"/>
        <end position="656"/>
    </location>
</feature>
<feature type="domain" description="MIR" evidence="15">
    <location>
        <begin position="458"/>
        <end position="516"/>
    </location>
</feature>
<name>A0A1Y2EQL0_PROLT</name>
<feature type="domain" description="MIR" evidence="15">
    <location>
        <begin position="394"/>
        <end position="450"/>
    </location>
</feature>
<feature type="transmembrane region" description="Helical" evidence="14">
    <location>
        <begin position="662"/>
        <end position="680"/>
    </location>
</feature>
<dbReference type="OrthoDB" id="292747at2759"/>
<keyword evidence="8" id="KW-0677">Repeat</keyword>
<gene>
    <name evidence="16" type="ORF">BCR37DRAFT_401416</name>
</gene>
<dbReference type="GO" id="GO:0005789">
    <property type="term" value="C:endoplasmic reticulum membrane"/>
    <property type="evidence" value="ECO:0007669"/>
    <property type="project" value="UniProtKB-SubCell"/>
</dbReference>
<evidence type="ECO:0000256" key="11">
    <source>
        <dbReference type="ARBA" id="ARBA00023136"/>
    </source>
</evidence>
<dbReference type="FunFam" id="2.80.10.50:FF:000012">
    <property type="entry name" value="Protein O-mannosyl-transferase 1"/>
    <property type="match status" value="1"/>
</dbReference>
<dbReference type="GO" id="GO:0004169">
    <property type="term" value="F:dolichyl-phosphate-mannose-protein mannosyltransferase activity"/>
    <property type="evidence" value="ECO:0007669"/>
    <property type="project" value="UniProtKB-UniRule"/>
</dbReference>
<dbReference type="PANTHER" id="PTHR10050">
    <property type="entry name" value="DOLICHYL-PHOSPHATE-MANNOSE--PROTEIN MANNOSYLTRANSFERASE"/>
    <property type="match status" value="1"/>
</dbReference>
<proteinExistence type="inferred from homology"/>
<evidence type="ECO:0000256" key="1">
    <source>
        <dbReference type="ARBA" id="ARBA00004477"/>
    </source>
</evidence>
<keyword evidence="17" id="KW-1185">Reference proteome</keyword>
<dbReference type="InterPro" id="IPR027005">
    <property type="entry name" value="PMT-like"/>
</dbReference>
<keyword evidence="11 14" id="KW-0472">Membrane</keyword>
<dbReference type="InterPro" id="IPR003342">
    <property type="entry name" value="ArnT-like_N"/>
</dbReference>
<dbReference type="PANTHER" id="PTHR10050:SF46">
    <property type="entry name" value="PROTEIN O-MANNOSYL-TRANSFERASE 2"/>
    <property type="match status" value="1"/>
</dbReference>
<comment type="catalytic activity">
    <reaction evidence="12 14">
        <text>a di-trans,poly-cis-dolichyl beta-D-mannosyl phosphate + L-threonyl-[protein] = 3-O-(alpha-D-mannosyl)-L-threonyl-[protein] + a di-trans,poly-cis-dolichyl phosphate + H(+)</text>
        <dbReference type="Rhea" id="RHEA:53396"/>
        <dbReference type="Rhea" id="RHEA-COMP:11060"/>
        <dbReference type="Rhea" id="RHEA-COMP:13547"/>
        <dbReference type="Rhea" id="RHEA-COMP:19498"/>
        <dbReference type="Rhea" id="RHEA-COMP:19501"/>
        <dbReference type="ChEBI" id="CHEBI:15378"/>
        <dbReference type="ChEBI" id="CHEBI:30013"/>
        <dbReference type="ChEBI" id="CHEBI:57683"/>
        <dbReference type="ChEBI" id="CHEBI:58211"/>
        <dbReference type="ChEBI" id="CHEBI:137323"/>
        <dbReference type="EC" id="2.4.1.109"/>
    </reaction>
</comment>
<dbReference type="CDD" id="cd23284">
    <property type="entry name" value="beta-trefoil_MIR_PMT2-like"/>
    <property type="match status" value="1"/>
</dbReference>
<comment type="catalytic activity">
    <reaction evidence="13 14">
        <text>a di-trans,poly-cis-dolichyl beta-D-mannosyl phosphate + L-seryl-[protein] = 3-O-(alpha-D-mannosyl)-L-seryl-[protein] + a di-trans,poly-cis-dolichyl phosphate + H(+)</text>
        <dbReference type="Rhea" id="RHEA:17377"/>
        <dbReference type="Rhea" id="RHEA-COMP:9863"/>
        <dbReference type="Rhea" id="RHEA-COMP:13546"/>
        <dbReference type="Rhea" id="RHEA-COMP:19498"/>
        <dbReference type="Rhea" id="RHEA-COMP:19501"/>
        <dbReference type="ChEBI" id="CHEBI:15378"/>
        <dbReference type="ChEBI" id="CHEBI:29999"/>
        <dbReference type="ChEBI" id="CHEBI:57683"/>
        <dbReference type="ChEBI" id="CHEBI:58211"/>
        <dbReference type="ChEBI" id="CHEBI:137321"/>
        <dbReference type="EC" id="2.4.1.109"/>
    </reaction>
</comment>
<evidence type="ECO:0000256" key="12">
    <source>
        <dbReference type="ARBA" id="ARBA00045085"/>
    </source>
</evidence>
<dbReference type="Proteomes" id="UP000193685">
    <property type="component" value="Unassembled WGS sequence"/>
</dbReference>
<accession>A0A1Y2EQL0</accession>
<dbReference type="Pfam" id="PF02366">
    <property type="entry name" value="PMT"/>
    <property type="match status" value="1"/>
</dbReference>
<feature type="transmembrane region" description="Helical" evidence="14">
    <location>
        <begin position="218"/>
        <end position="251"/>
    </location>
</feature>
<evidence type="ECO:0000313" key="16">
    <source>
        <dbReference type="EMBL" id="ORY73883.1"/>
    </source>
</evidence>
<evidence type="ECO:0000256" key="5">
    <source>
        <dbReference type="ARBA" id="ARBA00022676"/>
    </source>
</evidence>
<dbReference type="InterPro" id="IPR016093">
    <property type="entry name" value="MIR_motif"/>
</dbReference>
<evidence type="ECO:0000313" key="17">
    <source>
        <dbReference type="Proteomes" id="UP000193685"/>
    </source>
</evidence>
<evidence type="ECO:0000256" key="6">
    <source>
        <dbReference type="ARBA" id="ARBA00022679"/>
    </source>
</evidence>
<protein>
    <recommendedName>
        <fullName evidence="4 14">Dolichyl-phosphate-mannose--protein mannosyltransferase</fullName>
        <ecNumber evidence="4 14">2.4.1.109</ecNumber>
    </recommendedName>
</protein>
<evidence type="ECO:0000256" key="10">
    <source>
        <dbReference type="ARBA" id="ARBA00022989"/>
    </source>
</evidence>
<evidence type="ECO:0000256" key="14">
    <source>
        <dbReference type="RuleBase" id="RU367007"/>
    </source>
</evidence>
<feature type="transmembrane region" description="Helical" evidence="14">
    <location>
        <begin position="595"/>
        <end position="615"/>
    </location>
</feature>
<organism evidence="16 17">
    <name type="scientific">Protomyces lactucae-debilis</name>
    <dbReference type="NCBI Taxonomy" id="2754530"/>
    <lineage>
        <taxon>Eukaryota</taxon>
        <taxon>Fungi</taxon>
        <taxon>Dikarya</taxon>
        <taxon>Ascomycota</taxon>
        <taxon>Taphrinomycotina</taxon>
        <taxon>Taphrinomycetes</taxon>
        <taxon>Taphrinales</taxon>
        <taxon>Protomycetaceae</taxon>
        <taxon>Protomyces</taxon>
    </lineage>
</organism>
<dbReference type="EMBL" id="MCFI01000032">
    <property type="protein sequence ID" value="ORY73883.1"/>
    <property type="molecule type" value="Genomic_DNA"/>
</dbReference>
<dbReference type="UniPathway" id="UPA00378"/>
<comment type="function">
    <text evidence="14">Transfers mannose from Dol-P-mannose to Ser or Thr residues on proteins.</text>
</comment>
<feature type="transmembrane region" description="Helical" evidence="14">
    <location>
        <begin position="692"/>
        <end position="712"/>
    </location>
</feature>
<comment type="caution">
    <text evidence="16">The sequence shown here is derived from an EMBL/GenBank/DDBJ whole genome shotgun (WGS) entry which is preliminary data.</text>
</comment>
<evidence type="ECO:0000256" key="7">
    <source>
        <dbReference type="ARBA" id="ARBA00022692"/>
    </source>
</evidence>
<feature type="domain" description="MIR" evidence="15">
    <location>
        <begin position="325"/>
        <end position="379"/>
    </location>
</feature>
<evidence type="ECO:0000256" key="3">
    <source>
        <dbReference type="ARBA" id="ARBA00007222"/>
    </source>
</evidence>